<dbReference type="InterPro" id="IPR050994">
    <property type="entry name" value="At_inactive_RLKs"/>
</dbReference>
<sequence length="491" mass="55394">MYYQKKLELIGLVDEFHCMHRSLAERYENITGELRKASPLKLKSHSEIYSSDFTTVSTRGTPSTQCAHGCHIYHKDRDDSASKTESELESDDSSAYVSIGSDFQSLSKRVTDLEIELCELKKRPGQLARYLPSDSHDEQSEGTTSTQDMDTEASCEEVKITSPMLHKGEKHSGIMRKQFGKSDDTKVKILLNFLGECSYNFDLEDILRSSAEIIGKGSYGISYKATMEDDIIVVVKRLKNVTAGKSEYEEQMEIINRVGQHPSLAPLRAYHFSKDEKLLIYDYYRTGNRESERMPLDWESIRKITLSIAKGIAHLHAVGGPTFSHGNIKSSNVFMKRVKNEICVVSDFGLTPLMIAGAGYAAPEVIEERKHTHKSDIYSFGVLILEMLTRKTPLQSPSQDGMVDLPRWMQSVVREEQTSEVFDVELMKFHNIETMVLLKIAMACVVQMPEERPTMDEVVSVIEKIGVSVSETHSTFDENSKPQDSTGQTIL</sequence>
<feature type="domain" description="Protein kinase" evidence="3">
    <location>
        <begin position="208"/>
        <end position="476"/>
    </location>
</feature>
<keyword evidence="1" id="KW-0175">Coiled coil</keyword>
<gene>
    <name evidence="5" type="ORF">ISN45_Aa05g011480</name>
</gene>
<reference evidence="5 6" key="1">
    <citation type="submission" date="2020-12" db="EMBL/GenBank/DDBJ databases">
        <title>Concerted genomic and epigenomic changes stabilize Arabidopsis allopolyploids.</title>
        <authorList>
            <person name="Chen Z."/>
        </authorList>
    </citation>
    <scope>NUCLEOTIDE SEQUENCE [LARGE SCALE GENOMIC DNA]</scope>
    <source>
        <strain evidence="5">Allo738</strain>
        <tissue evidence="5">Leaf</tissue>
    </source>
</reference>
<keyword evidence="5" id="KW-0418">Kinase</keyword>
<dbReference type="PROSITE" id="PS51774">
    <property type="entry name" value="NAB"/>
    <property type="match status" value="1"/>
</dbReference>
<feature type="compositionally biased region" description="Polar residues" evidence="2">
    <location>
        <begin position="482"/>
        <end position="491"/>
    </location>
</feature>
<feature type="region of interest" description="Disordered" evidence="2">
    <location>
        <begin position="472"/>
        <end position="491"/>
    </location>
</feature>
<proteinExistence type="predicted"/>
<dbReference type="InterPro" id="IPR011684">
    <property type="entry name" value="NAB"/>
</dbReference>
<organism evidence="5 6">
    <name type="scientific">Arabidopsis thaliana x Arabidopsis arenosa</name>
    <dbReference type="NCBI Taxonomy" id="1240361"/>
    <lineage>
        <taxon>Eukaryota</taxon>
        <taxon>Viridiplantae</taxon>
        <taxon>Streptophyta</taxon>
        <taxon>Embryophyta</taxon>
        <taxon>Tracheophyta</taxon>
        <taxon>Spermatophyta</taxon>
        <taxon>Magnoliopsida</taxon>
        <taxon>eudicotyledons</taxon>
        <taxon>Gunneridae</taxon>
        <taxon>Pentapetalae</taxon>
        <taxon>rosids</taxon>
        <taxon>malvids</taxon>
        <taxon>Brassicales</taxon>
        <taxon>Brassicaceae</taxon>
        <taxon>Camelineae</taxon>
        <taxon>Arabidopsis</taxon>
    </lineage>
</organism>
<dbReference type="AlphaFoldDB" id="A0A8T1ZM19"/>
<accession>A0A8T1ZM19</accession>
<dbReference type="EMBL" id="JAEFBK010000010">
    <property type="protein sequence ID" value="KAG7559555.1"/>
    <property type="molecule type" value="Genomic_DNA"/>
</dbReference>
<comment type="caution">
    <text evidence="5">The sequence shown here is derived from an EMBL/GenBank/DDBJ whole genome shotgun (WGS) entry which is preliminary data.</text>
</comment>
<evidence type="ECO:0000313" key="6">
    <source>
        <dbReference type="Proteomes" id="UP000694240"/>
    </source>
</evidence>
<name>A0A8T1ZM19_9BRAS</name>
<evidence type="ECO:0000313" key="5">
    <source>
        <dbReference type="EMBL" id="KAG7559555.1"/>
    </source>
</evidence>
<dbReference type="Pfam" id="PF00069">
    <property type="entry name" value="Pkinase"/>
    <property type="match status" value="1"/>
</dbReference>
<dbReference type="GO" id="GO:0003779">
    <property type="term" value="F:actin binding"/>
    <property type="evidence" value="ECO:0007669"/>
    <property type="project" value="InterPro"/>
</dbReference>
<protein>
    <submittedName>
        <fullName evidence="5">Protein kinase domain</fullName>
    </submittedName>
</protein>
<dbReference type="Proteomes" id="UP000694240">
    <property type="component" value="Chromosome 10"/>
</dbReference>
<evidence type="ECO:0000259" key="3">
    <source>
        <dbReference type="PROSITE" id="PS50011"/>
    </source>
</evidence>
<feature type="domain" description="NAB" evidence="4">
    <location>
        <begin position="1"/>
        <end position="34"/>
    </location>
</feature>
<evidence type="ECO:0000256" key="2">
    <source>
        <dbReference type="SAM" id="MobiDB-lite"/>
    </source>
</evidence>
<dbReference type="GO" id="GO:0016020">
    <property type="term" value="C:membrane"/>
    <property type="evidence" value="ECO:0007669"/>
    <property type="project" value="UniProtKB-ARBA"/>
</dbReference>
<dbReference type="PROSITE" id="PS50011">
    <property type="entry name" value="PROTEIN_KINASE_DOM"/>
    <property type="match status" value="1"/>
</dbReference>
<dbReference type="PANTHER" id="PTHR48010">
    <property type="entry name" value="OS05G0588300 PROTEIN"/>
    <property type="match status" value="1"/>
</dbReference>
<dbReference type="GO" id="GO:0004672">
    <property type="term" value="F:protein kinase activity"/>
    <property type="evidence" value="ECO:0007669"/>
    <property type="project" value="InterPro"/>
</dbReference>
<dbReference type="InterPro" id="IPR000719">
    <property type="entry name" value="Prot_kinase_dom"/>
</dbReference>
<evidence type="ECO:0000256" key="1">
    <source>
        <dbReference type="ARBA" id="ARBA00023054"/>
    </source>
</evidence>
<dbReference type="GO" id="GO:0005524">
    <property type="term" value="F:ATP binding"/>
    <property type="evidence" value="ECO:0007669"/>
    <property type="project" value="InterPro"/>
</dbReference>
<evidence type="ECO:0000259" key="4">
    <source>
        <dbReference type="PROSITE" id="PS51774"/>
    </source>
</evidence>
<keyword evidence="5" id="KW-0808">Transferase</keyword>
<dbReference type="PANTHER" id="PTHR48010:SF59">
    <property type="entry name" value="PROTEIN KINASE DOMAIN-CONTAINING PROTEIN"/>
    <property type="match status" value="1"/>
</dbReference>
<feature type="region of interest" description="Disordered" evidence="2">
    <location>
        <begin position="129"/>
        <end position="152"/>
    </location>
</feature>
<keyword evidence="6" id="KW-1185">Reference proteome</keyword>